<feature type="transmembrane region" description="Helical" evidence="1">
    <location>
        <begin position="78"/>
        <end position="95"/>
    </location>
</feature>
<dbReference type="RefSeq" id="WP_283213010.1">
    <property type="nucleotide sequence ID" value="NZ_JASGBI010000001.1"/>
</dbReference>
<proteinExistence type="predicted"/>
<dbReference type="EMBL" id="JASGBI010000001">
    <property type="protein sequence ID" value="MDI9239637.1"/>
    <property type="molecule type" value="Genomic_DNA"/>
</dbReference>
<gene>
    <name evidence="2" type="ORF">QLQ15_12055</name>
</gene>
<protein>
    <recommendedName>
        <fullName evidence="4">Transmembrane protein</fullName>
    </recommendedName>
</protein>
<evidence type="ECO:0000256" key="1">
    <source>
        <dbReference type="SAM" id="Phobius"/>
    </source>
</evidence>
<feature type="transmembrane region" description="Helical" evidence="1">
    <location>
        <begin position="6"/>
        <end position="24"/>
    </location>
</feature>
<feature type="transmembrane region" description="Helical" evidence="1">
    <location>
        <begin position="233"/>
        <end position="253"/>
    </location>
</feature>
<dbReference type="Proteomes" id="UP001321580">
    <property type="component" value="Unassembled WGS sequence"/>
</dbReference>
<sequence length="254" mass="28971">MDLSMWIMGIYLVMGLLGLFLFRAGALKNGIDSPSPAWRYTCRFFTYGFCNLLSCFISPAIYGAFFEFERGEASMPELVLLLGPMPLAVLFYLGATRMMRAGQRRERSLQRRLGLLPTFVPGRPPPEVRSRGGDFKAIDVHDPEMVRELARRHWQELNHALASNGDPSQADLAQRAFLDAFVPTLAPELRAKVHDAYMQESEEHLKEFARLSALRRDRVRDQMELRRRIGRRAYVLLGVLIGGWLLLALWVSLS</sequence>
<keyword evidence="1" id="KW-0812">Transmembrane</keyword>
<organism evidence="2 3">
    <name type="scientific">Lysobacter stagni</name>
    <dbReference type="NCBI Taxonomy" id="3045172"/>
    <lineage>
        <taxon>Bacteria</taxon>
        <taxon>Pseudomonadati</taxon>
        <taxon>Pseudomonadota</taxon>
        <taxon>Gammaproteobacteria</taxon>
        <taxon>Lysobacterales</taxon>
        <taxon>Lysobacteraceae</taxon>
        <taxon>Lysobacter</taxon>
    </lineage>
</organism>
<keyword evidence="1" id="KW-1133">Transmembrane helix</keyword>
<accession>A0ABT6XHJ7</accession>
<keyword evidence="1" id="KW-0472">Membrane</keyword>
<keyword evidence="3" id="KW-1185">Reference proteome</keyword>
<evidence type="ECO:0000313" key="3">
    <source>
        <dbReference type="Proteomes" id="UP001321580"/>
    </source>
</evidence>
<evidence type="ECO:0000313" key="2">
    <source>
        <dbReference type="EMBL" id="MDI9239637.1"/>
    </source>
</evidence>
<evidence type="ECO:0008006" key="4">
    <source>
        <dbReference type="Google" id="ProtNLM"/>
    </source>
</evidence>
<comment type="caution">
    <text evidence="2">The sequence shown here is derived from an EMBL/GenBank/DDBJ whole genome shotgun (WGS) entry which is preliminary data.</text>
</comment>
<name>A0ABT6XHJ7_9GAMM</name>
<reference evidence="2 3" key="1">
    <citation type="submission" date="2023-05" db="EMBL/GenBank/DDBJ databases">
        <title>Lysobacter sp. strain LF1 Genome sequencing and assembly.</title>
        <authorList>
            <person name="Jung Y."/>
        </authorList>
    </citation>
    <scope>NUCLEOTIDE SEQUENCE [LARGE SCALE GENOMIC DNA]</scope>
    <source>
        <strain evidence="2 3">LF1</strain>
    </source>
</reference>
<feature type="transmembrane region" description="Helical" evidence="1">
    <location>
        <begin position="44"/>
        <end position="66"/>
    </location>
</feature>